<evidence type="ECO:0000259" key="2">
    <source>
        <dbReference type="Pfam" id="PF07517"/>
    </source>
</evidence>
<evidence type="ECO:0000256" key="1">
    <source>
        <dbReference type="SAM" id="Coils"/>
    </source>
</evidence>
<dbReference type="Proteomes" id="UP001162131">
    <property type="component" value="Unassembled WGS sequence"/>
</dbReference>
<dbReference type="Pfam" id="PF07517">
    <property type="entry name" value="SecA_DEAD"/>
    <property type="match status" value="1"/>
</dbReference>
<feature type="coiled-coil region" evidence="1">
    <location>
        <begin position="2113"/>
        <end position="2140"/>
    </location>
</feature>
<dbReference type="InterPro" id="IPR011115">
    <property type="entry name" value="SecA_DEAD"/>
</dbReference>
<keyword evidence="4" id="KW-1185">Reference proteome</keyword>
<dbReference type="SUPFAM" id="SSF52540">
    <property type="entry name" value="P-loop containing nucleoside triphosphate hydrolases"/>
    <property type="match status" value="3"/>
</dbReference>
<dbReference type="PANTHER" id="PTHR30612">
    <property type="entry name" value="SECA INNER MEMBRANE COMPONENT OF SEC PROTEIN SECRETION SYSTEM"/>
    <property type="match status" value="1"/>
</dbReference>
<dbReference type="GO" id="GO:0017038">
    <property type="term" value="P:protein import"/>
    <property type="evidence" value="ECO:0007669"/>
    <property type="project" value="InterPro"/>
</dbReference>
<dbReference type="GO" id="GO:0006605">
    <property type="term" value="P:protein targeting"/>
    <property type="evidence" value="ECO:0007669"/>
    <property type="project" value="InterPro"/>
</dbReference>
<organism evidence="3 4">
    <name type="scientific">Blepharisma stoltei</name>
    <dbReference type="NCBI Taxonomy" id="1481888"/>
    <lineage>
        <taxon>Eukaryota</taxon>
        <taxon>Sar</taxon>
        <taxon>Alveolata</taxon>
        <taxon>Ciliophora</taxon>
        <taxon>Postciliodesmatophora</taxon>
        <taxon>Heterotrichea</taxon>
        <taxon>Heterotrichida</taxon>
        <taxon>Blepharismidae</taxon>
        <taxon>Blepharisma</taxon>
    </lineage>
</organism>
<dbReference type="Gene3D" id="3.40.50.300">
    <property type="entry name" value="P-loop containing nucleotide triphosphate hydrolases"/>
    <property type="match status" value="3"/>
</dbReference>
<feature type="domain" description="SecA DEAD-like N-terminal" evidence="2">
    <location>
        <begin position="2274"/>
        <end position="2332"/>
    </location>
</feature>
<dbReference type="InterPro" id="IPR036465">
    <property type="entry name" value="vWFA_dom_sf"/>
</dbReference>
<reference evidence="3" key="1">
    <citation type="submission" date="2021-09" db="EMBL/GenBank/DDBJ databases">
        <authorList>
            <consortium name="AG Swart"/>
            <person name="Singh M."/>
            <person name="Singh A."/>
            <person name="Seah K."/>
            <person name="Emmerich C."/>
        </authorList>
    </citation>
    <scope>NUCLEOTIDE SEQUENCE</scope>
    <source>
        <strain evidence="3">ATCC30299</strain>
    </source>
</reference>
<comment type="caution">
    <text evidence="3">The sequence shown here is derived from an EMBL/GenBank/DDBJ whole genome shotgun (WGS) entry which is preliminary data.</text>
</comment>
<dbReference type="PANTHER" id="PTHR30612:SF0">
    <property type="entry name" value="CHLOROPLAST PROTEIN-TRANSPORTING ATPASE"/>
    <property type="match status" value="1"/>
</dbReference>
<gene>
    <name evidence="3" type="ORF">BSTOLATCC_MIC14719</name>
</gene>
<evidence type="ECO:0000313" key="4">
    <source>
        <dbReference type="Proteomes" id="UP001162131"/>
    </source>
</evidence>
<sequence>MISKNSSSLTFKVNEVEFMPSWESDANIELSYILTNSQTSQIIFQSSTFKPSQVSSLPPVRLQPNDLSFLVLSFYMKVIDGQKLLGSSLVSLSPKTWLKIPSDGEEILSVEIEFINEENIETLHKSLSESEVLSENEKCENQQIATEENKIEEEINKLLRLYEIEDINSVAEKIEEVKEDIAFYNKKKNHDFEEEEKKKLQDLERLLKLHEEINQKASVIEEENLDEELKQGLIKYEIGNPQQIEEKINETKESISFYLRKKKLDNAKIEENNLADLEKLLSIYKKLSSKSIIAIGAKEGDNNRKIEIIEAMIDDISTMPFCIEKFLTSILCFAYYKFYGFDPSLDIHAKFANIDPNIEFGYFIDYLNQGPKGILPSKLISRFEKHLKNEKWDKSIQDIQKVLKEHIRPINIREVIRLINKSVRCSENLKNKDIILLIGFTGTGKSTTTHFLCGSVMKRVLEDNVTHINFEAIKNPLLKNVTISSRAESETRYISIIPININSPQDDAFICDTPGLMDTNGAEVDIANTIGIVKCVRKCKSVRPLILISSKAEGDRFEGVKKLAHALARLVPNFDKYSCSFTYAFTKYSPEDAKNIHGIVKNAIKLIKNNPDKAFLKILKDIRDKTKNGVITIDPLKDNPQELLKKIMENEPIRNTRDAFESFITEDSSRSIKNQISVYSEGITAAIDSFNYGIIKYNLDGLQYIANLFEQFRPQYNESVNYVIKKTKDIYESALEKLNKILDNHGILEKDHVFFYQEAYLALKASEEIRESHLRNETAKSVAMLNNLIFKLNLHHASIEPEKSYLYFQLKNTKILSETFEEIAACYKDFSKEYINLIEDALISADSYLERNNYEKFAETVLKVKKCFEAAYDIINLEDLSIKYKSLLSQLISSLKSKYNSSIVLLDKGYIEESDIEGLQQNISLIKSAIEDQNLRDFLLENKIEDLVPSIINKYKTYFESFASSLTDKKGENCIDEIQAKFCEYNLLMKIPDINANIAPSCQNILDFSIQNIKNLKKEAKKYIKSFVESMEINLLFNSLASLKSWRWLEEFKKGVLCDVLSDLEKKIKKSIVAKLVSKLLSIDLGINFPSNVQIGYSIAVKSDLILQLQEFIPSVTKYPKIVWDKFWERIKETLMLIKSEFNPELGIDHQLNEREKLKNVKQDYDKYKKEESADKIEELLTTNGFNTIDEIDQEISKIQQTIETFKEKKDKIPDIDNLENSYNYIEECKQIQPLPDSIADIVYSNIFSKLIILYGRFLECLNDRFVFISDFIKNGRAFDMNDLRAYTCQILASFQEISTLKTKSPTFYNFLNLEPPFEKFKTELTSLYSNVDEKLMNLNQNIQAESITLLFISDELAKIDKTYSDLSKKYKQLQDSRLMELIELIEKHDFYNLRQTINELGEPIASVKAIISNRLYKAINDLLEDMKERTKNLNIFDLKNDQIEIIIANYKKITCAFTNKLYDYFDKETKTRFINEEAPIKNDLDRKIFKYLSLISEDIKKNIFYEAEIKMKNIQFSTRQELYWLFGIRFSNKILEIEDNLSKFPQNIIDHIQRNEIKDLKAYPLNLTLKIIEKASEDFPKYIGKSNEIRSLINMKLYDIKINFKNENTSKRKEKIKNISSTLNILPEDIKNSAERLIEEIKASLKVDKTIFIKRVDIYAKDQSVKQLCEFYKQSTDKTNFCINYAKDKLRNMIRSIKNEIIVALSQRNWELAFKNARILELKNEIKIILEDSDSIFKEILSNLNEKIDQNLKTLLNIEYKDSSTELVESFKFYKNLMDFNTNFKSEPKAKEIFPIKNEIESIHAAILDFYQELNKNYTEFKPPNSSIKCNETLDKIKEWDNFLKNFKEFLSQNQIYTSFDSKIKEQWRYSKFKNDLTQTLVELNNFFIKFKVHDEDIMQQALLDNYAKNIQEKWNQIRSFSYLKNHLNLETNLELMQSEAIGSIRIEINEIVRNALHLIDKQDIRIEEFNQIRSYYNFLGFFEKNLKISDLDLKATLQAIKGKIYDKIKELKTKAVNGKELVEIIEPLLKMKELSINFPNFREGLHKIIDDSLEKIGKNSKGMILGIIGELGNHSTGLYILNEHKFFEGVTQRLWRQKTEAYGIGYTLEKLKGSQLNINELREKHQAYSDKFKEYSAKYQSIIHKEGIDNAISQIVAEIEITSRIHAVPSLSIDIANSQGVDNAISQTAAEAEIPSRTHSENPSDIDLNSFKNLIPKLLAYISILWELCNIKKYNQDANSEEERELFALHPVQVLSIFRMIGIGNEENVGFKNNLVQILTGEGKSITLAFLSCMLALLGFTVNCACYSEHLSQRDFENFEPLYTALNVSSYIKYGTFNKLCEDEINSNGDIRERVLDIISPRPNCSSNITDNTMKRPKILLIDEVDVFFSKSFYGNIYRPLAKLKHPTIKILTDYIWKSREMLKNIDIRTANEYTDCCRQFPGFEFIIEEAVKDMKIHIQQFASHDYIVQHDKIGYKEHDGISFNKNYGYNTLFAYYFEHEKGSITQESLNENIFIGIKCGIFSFAEVPLKFKYIMGVTGTLETLGNYEKNIIENIYNIKIQTYMPSVFGDNRRTFAIEKDVRVEASEGYYLAIITEINEKIGQAGSKRAVLVFFEDEKKLMDFYNESTLKYSSYDIQLITENLSSEDRGMMIKKATVPNTVTLLVRVFGRGIDFICQNQNMETNEGIHVLQTFFSENISEEIQIKGRSARQGQKGSYSIILLDSELEKFSVQKEDIKNMKDRSSIYNDLNKKRNEFNQIKSENQSTYIEEYEVQHYESINFLGFIKDNDLENAKLFLQTLNKGTNIESGICKTIVLMDATGSMDLLLQNAKNTVKTMFQRVCIILSENGINPECFQLQYCAYRNYSSLLKILQVSPWTNKSDILESFLENVKSEGGQGNEAIEVGLWHVNNAIKIDTISQVILIGDRPPNTAKDIENKRGKDSKYWNSTKFKDVRHYRKELLEIKEFGVPINAFYVCSDAQKKFEKIAAITGGKSEFLHINSSSGAERLTDLVSTQILGKVGGEDAVNAYWKKFPISYA</sequence>
<dbReference type="EMBL" id="CAJZBQ010000014">
    <property type="protein sequence ID" value="CAG9315978.1"/>
    <property type="molecule type" value="Genomic_DNA"/>
</dbReference>
<accession>A0AAU9IPQ0</accession>
<dbReference type="InterPro" id="IPR000185">
    <property type="entry name" value="SecA"/>
</dbReference>
<feature type="coiled-coil region" evidence="1">
    <location>
        <begin position="260"/>
        <end position="287"/>
    </location>
</feature>
<keyword evidence="1" id="KW-0175">Coiled coil</keyword>
<feature type="coiled-coil region" evidence="1">
    <location>
        <begin position="1151"/>
        <end position="1209"/>
    </location>
</feature>
<dbReference type="GO" id="GO:0006886">
    <property type="term" value="P:intracellular protein transport"/>
    <property type="evidence" value="ECO:0007669"/>
    <property type="project" value="InterPro"/>
</dbReference>
<name>A0AAU9IPQ0_9CILI</name>
<protein>
    <recommendedName>
        <fullName evidence="2">SecA DEAD-like N-terminal domain-containing protein</fullName>
    </recommendedName>
</protein>
<evidence type="ECO:0000313" key="3">
    <source>
        <dbReference type="EMBL" id="CAG9315978.1"/>
    </source>
</evidence>
<dbReference type="InterPro" id="IPR027417">
    <property type="entry name" value="P-loop_NTPase"/>
</dbReference>
<dbReference type="SUPFAM" id="SSF53300">
    <property type="entry name" value="vWA-like"/>
    <property type="match status" value="1"/>
</dbReference>
<dbReference type="GO" id="GO:0016020">
    <property type="term" value="C:membrane"/>
    <property type="evidence" value="ECO:0007669"/>
    <property type="project" value="InterPro"/>
</dbReference>
<feature type="coiled-coil region" evidence="1">
    <location>
        <begin position="141"/>
        <end position="223"/>
    </location>
</feature>
<proteinExistence type="predicted"/>
<dbReference type="GO" id="GO:0005524">
    <property type="term" value="F:ATP binding"/>
    <property type="evidence" value="ECO:0007669"/>
    <property type="project" value="InterPro"/>
</dbReference>